<evidence type="ECO:0000256" key="1">
    <source>
        <dbReference type="ARBA" id="ARBA00005047"/>
    </source>
</evidence>
<comment type="caution">
    <text evidence="8">The sequence shown here is derived from an EMBL/GenBank/DDBJ whole genome shotgun (WGS) entry which is preliminary data.</text>
</comment>
<gene>
    <name evidence="6 8" type="primary">hisB</name>
    <name evidence="8" type="ORF">CAMGR0001_2366</name>
</gene>
<dbReference type="EMBL" id="ACYG01000005">
    <property type="protein sequence ID" value="EEV18889.1"/>
    <property type="molecule type" value="Genomic_DNA"/>
</dbReference>
<dbReference type="Pfam" id="PF00475">
    <property type="entry name" value="IGPD"/>
    <property type="match status" value="1"/>
</dbReference>
<dbReference type="GO" id="GO:0005737">
    <property type="term" value="C:cytoplasm"/>
    <property type="evidence" value="ECO:0007669"/>
    <property type="project" value="UniProtKB-SubCell"/>
</dbReference>
<dbReference type="EC" id="4.2.1.19" evidence="6 7"/>
<dbReference type="NCBIfam" id="NF002111">
    <property type="entry name" value="PRK00951.2-1"/>
    <property type="match status" value="1"/>
</dbReference>
<comment type="similarity">
    <text evidence="6 7">Belongs to the imidazoleglycerol-phosphate dehydratase family.</text>
</comment>
<dbReference type="Proteomes" id="UP000005709">
    <property type="component" value="Unassembled WGS sequence"/>
</dbReference>
<comment type="subcellular location">
    <subcellularLocation>
        <location evidence="6 7">Cytoplasm</location>
    </subcellularLocation>
</comment>
<dbReference type="GO" id="GO:0000105">
    <property type="term" value="P:L-histidine biosynthetic process"/>
    <property type="evidence" value="ECO:0007669"/>
    <property type="project" value="UniProtKB-UniRule"/>
</dbReference>
<dbReference type="eggNOG" id="COG0131">
    <property type="taxonomic scope" value="Bacteria"/>
</dbReference>
<dbReference type="InterPro" id="IPR038494">
    <property type="entry name" value="IGPD_sf"/>
</dbReference>
<accession>C8PE16</accession>
<dbReference type="AlphaFoldDB" id="C8PE16"/>
<protein>
    <recommendedName>
        <fullName evidence="2 6">Imidazoleglycerol-phosphate dehydratase</fullName>
        <shortName evidence="6">IGPD</shortName>
        <ecNumber evidence="6 7">4.2.1.19</ecNumber>
    </recommendedName>
</protein>
<evidence type="ECO:0000256" key="6">
    <source>
        <dbReference type="HAMAP-Rule" id="MF_00076"/>
    </source>
</evidence>
<keyword evidence="9" id="KW-1185">Reference proteome</keyword>
<proteinExistence type="inferred from homology"/>
<dbReference type="PROSITE" id="PS00955">
    <property type="entry name" value="IGP_DEHYDRATASE_2"/>
    <property type="match status" value="1"/>
</dbReference>
<comment type="catalytic activity">
    <reaction evidence="6 7">
        <text>D-erythro-1-(imidazol-4-yl)glycerol 3-phosphate = 3-(imidazol-4-yl)-2-oxopropyl phosphate + H2O</text>
        <dbReference type="Rhea" id="RHEA:11040"/>
        <dbReference type="ChEBI" id="CHEBI:15377"/>
        <dbReference type="ChEBI" id="CHEBI:57766"/>
        <dbReference type="ChEBI" id="CHEBI:58278"/>
        <dbReference type="EC" id="4.2.1.19"/>
    </reaction>
</comment>
<dbReference type="NCBIfam" id="NF002114">
    <property type="entry name" value="PRK00951.2-4"/>
    <property type="match status" value="1"/>
</dbReference>
<dbReference type="GO" id="GO:0004424">
    <property type="term" value="F:imidazoleglycerol-phosphate dehydratase activity"/>
    <property type="evidence" value="ECO:0007669"/>
    <property type="project" value="UniProtKB-UniRule"/>
</dbReference>
<dbReference type="InterPro" id="IPR000807">
    <property type="entry name" value="ImidazoleglycerolP_deHydtase"/>
</dbReference>
<dbReference type="CDD" id="cd07914">
    <property type="entry name" value="IGPD"/>
    <property type="match status" value="1"/>
</dbReference>
<dbReference type="FunFam" id="3.30.230.40:FF:000003">
    <property type="entry name" value="Imidazoleglycerol-phosphate dehydratase HisB"/>
    <property type="match status" value="1"/>
</dbReference>
<evidence type="ECO:0000256" key="5">
    <source>
        <dbReference type="ARBA" id="ARBA00023239"/>
    </source>
</evidence>
<dbReference type="InterPro" id="IPR020568">
    <property type="entry name" value="Ribosomal_Su5_D2-typ_SF"/>
</dbReference>
<organism evidence="8 9">
    <name type="scientific">Campylobacter gracilis RM3268</name>
    <dbReference type="NCBI Taxonomy" id="553220"/>
    <lineage>
        <taxon>Bacteria</taxon>
        <taxon>Pseudomonadati</taxon>
        <taxon>Campylobacterota</taxon>
        <taxon>Epsilonproteobacteria</taxon>
        <taxon>Campylobacterales</taxon>
        <taxon>Campylobacteraceae</taxon>
        <taxon>Campylobacter</taxon>
    </lineage>
</organism>
<dbReference type="PANTHER" id="PTHR23133">
    <property type="entry name" value="IMIDAZOLEGLYCEROL-PHOSPHATE DEHYDRATASE HIS7"/>
    <property type="match status" value="1"/>
</dbReference>
<keyword evidence="6" id="KW-0963">Cytoplasm</keyword>
<evidence type="ECO:0000313" key="8">
    <source>
        <dbReference type="EMBL" id="EEV18889.1"/>
    </source>
</evidence>
<dbReference type="InterPro" id="IPR020565">
    <property type="entry name" value="ImidazoleglycerP_deHydtase_CS"/>
</dbReference>
<keyword evidence="4 6" id="KW-0368">Histidine biosynthesis</keyword>
<dbReference type="OrthoDB" id="9790411at2"/>
<evidence type="ECO:0000313" key="9">
    <source>
        <dbReference type="Proteomes" id="UP000005709"/>
    </source>
</evidence>
<dbReference type="Gene3D" id="3.30.230.40">
    <property type="entry name" value="Imidazole glycerol phosphate dehydratase, domain 1"/>
    <property type="match status" value="2"/>
</dbReference>
<dbReference type="UniPathway" id="UPA00031">
    <property type="reaction ID" value="UER00011"/>
</dbReference>
<dbReference type="RefSeq" id="WP_005869119.1">
    <property type="nucleotide sequence ID" value="NZ_ACYG01000005.1"/>
</dbReference>
<dbReference type="FunFam" id="3.30.230.40:FF:000001">
    <property type="entry name" value="Imidazoleglycerol-phosphate dehydratase HisB"/>
    <property type="match status" value="1"/>
</dbReference>
<evidence type="ECO:0000256" key="7">
    <source>
        <dbReference type="RuleBase" id="RU000599"/>
    </source>
</evidence>
<dbReference type="SUPFAM" id="SSF54211">
    <property type="entry name" value="Ribosomal protein S5 domain 2-like"/>
    <property type="match status" value="2"/>
</dbReference>
<keyword evidence="5 6" id="KW-0456">Lyase</keyword>
<dbReference type="PANTHER" id="PTHR23133:SF2">
    <property type="entry name" value="IMIDAZOLEGLYCEROL-PHOSPHATE DEHYDRATASE"/>
    <property type="match status" value="1"/>
</dbReference>
<reference evidence="8 9" key="1">
    <citation type="submission" date="2009-07" db="EMBL/GenBank/DDBJ databases">
        <authorList>
            <person name="Madupu R."/>
            <person name="Sebastian Y."/>
            <person name="Durkin A.S."/>
            <person name="Torralba M."/>
            <person name="Methe B."/>
            <person name="Sutton G.G."/>
            <person name="Strausberg R.L."/>
            <person name="Nelson K.E."/>
        </authorList>
    </citation>
    <scope>NUCLEOTIDE SEQUENCE [LARGE SCALE GENOMIC DNA]</scope>
    <source>
        <strain evidence="8 9">RM3268</strain>
    </source>
</reference>
<sequence length="192" mass="21162">MISKNRATKETKIELELELYGCGSAQIQTGIGFFDHMLSAFAKHAWIDLNLRCEGDLQVDFHHSVEDCGIVLGSAIKEAIYPAQNIERFGDSVVVMDEAAVSAALDFSNRAFLVFDCPSLKHGKIGEFDAELVEEFFRALAFNANFTLHISQIRGENLHHVAEAAFKAFAVAFRRAISINERAGVPSTKGVL</sequence>
<dbReference type="HAMAP" id="MF_00076">
    <property type="entry name" value="HisB"/>
    <property type="match status" value="1"/>
</dbReference>
<evidence type="ECO:0000256" key="2">
    <source>
        <dbReference type="ARBA" id="ARBA00016664"/>
    </source>
</evidence>
<dbReference type="STRING" id="824.CGRAC_1320"/>
<evidence type="ECO:0000256" key="3">
    <source>
        <dbReference type="ARBA" id="ARBA00022605"/>
    </source>
</evidence>
<comment type="pathway">
    <text evidence="1 6 7">Amino-acid biosynthesis; L-histidine biosynthesis; L-histidine from 5-phospho-alpha-D-ribose 1-diphosphate: step 6/9.</text>
</comment>
<dbReference type="PROSITE" id="PS00954">
    <property type="entry name" value="IGP_DEHYDRATASE_1"/>
    <property type="match status" value="1"/>
</dbReference>
<evidence type="ECO:0000256" key="4">
    <source>
        <dbReference type="ARBA" id="ARBA00023102"/>
    </source>
</evidence>
<name>C8PE16_9BACT</name>
<keyword evidence="3 6" id="KW-0028">Amino-acid biosynthesis</keyword>